<dbReference type="EMBL" id="AMYD01001251">
    <property type="protein sequence ID" value="EQB54005.1"/>
    <property type="molecule type" value="Genomic_DNA"/>
</dbReference>
<gene>
    <name evidence="1" type="ORF">CGLO_06213</name>
</gene>
<organism evidence="1 2">
    <name type="scientific">Colletotrichum gloeosporioides (strain Cg-14)</name>
    <name type="common">Anthracnose fungus</name>
    <name type="synonym">Glomerella cingulata</name>
    <dbReference type="NCBI Taxonomy" id="1237896"/>
    <lineage>
        <taxon>Eukaryota</taxon>
        <taxon>Fungi</taxon>
        <taxon>Dikarya</taxon>
        <taxon>Ascomycota</taxon>
        <taxon>Pezizomycotina</taxon>
        <taxon>Sordariomycetes</taxon>
        <taxon>Hypocreomycetidae</taxon>
        <taxon>Glomerellales</taxon>
        <taxon>Glomerellaceae</taxon>
        <taxon>Colletotrichum</taxon>
        <taxon>Colletotrichum gloeosporioides species complex</taxon>
    </lineage>
</organism>
<sequence>MDAYGTNTSVSRASISPVYMIPLIPFLQPLSRV</sequence>
<dbReference type="HOGENOM" id="CLU_3384705_0_0_1"/>
<dbReference type="Proteomes" id="UP000015530">
    <property type="component" value="Unassembled WGS sequence"/>
</dbReference>
<protein>
    <submittedName>
        <fullName evidence="1">Uncharacterized protein</fullName>
    </submittedName>
</protein>
<proteinExistence type="predicted"/>
<dbReference type="AlphaFoldDB" id="T0LZP2"/>
<evidence type="ECO:0000313" key="1">
    <source>
        <dbReference type="EMBL" id="EQB54005.1"/>
    </source>
</evidence>
<evidence type="ECO:0000313" key="2">
    <source>
        <dbReference type="Proteomes" id="UP000015530"/>
    </source>
</evidence>
<comment type="caution">
    <text evidence="1">The sequence shown here is derived from an EMBL/GenBank/DDBJ whole genome shotgun (WGS) entry which is preliminary data.</text>
</comment>
<name>T0LZP2_COLGC</name>
<reference evidence="2" key="1">
    <citation type="journal article" date="2013" name="Mol. Plant Microbe Interact.">
        <title>Global aspects of pacC regulation of pathogenicity genes in Colletotrichum gloeosporioides as revealed by transcriptome analysis.</title>
        <authorList>
            <person name="Alkan N."/>
            <person name="Meng X."/>
            <person name="Friedlander G."/>
            <person name="Reuveni E."/>
            <person name="Sukno S."/>
            <person name="Sherman A."/>
            <person name="Thon M."/>
            <person name="Fluhr R."/>
            <person name="Prusky D."/>
        </authorList>
    </citation>
    <scope>NUCLEOTIDE SEQUENCE [LARGE SCALE GENOMIC DNA]</scope>
    <source>
        <strain evidence="2">Cg-14</strain>
    </source>
</reference>
<accession>T0LZP2</accession>